<proteinExistence type="predicted"/>
<evidence type="ECO:0000313" key="13">
    <source>
        <dbReference type="Proteomes" id="UP000018144"/>
    </source>
</evidence>
<feature type="transmembrane region" description="Helical" evidence="9">
    <location>
        <begin position="320"/>
        <end position="347"/>
    </location>
</feature>
<protein>
    <submittedName>
        <fullName evidence="12">Similar to ABC transporter C family member 12 acc. no. Q54U44</fullName>
    </submittedName>
</protein>
<dbReference type="SMART" id="SM00382">
    <property type="entry name" value="AAA"/>
    <property type="match status" value="2"/>
</dbReference>
<dbReference type="Gene3D" id="1.20.1560.10">
    <property type="entry name" value="ABC transporter type 1, transmembrane domain"/>
    <property type="match status" value="2"/>
</dbReference>
<dbReference type="OMA" id="QVTDAWT"/>
<reference evidence="12 13" key="1">
    <citation type="journal article" date="2013" name="PLoS Genet.">
        <title>The genome and development-dependent transcriptomes of Pyronema confluens: a window into fungal evolution.</title>
        <authorList>
            <person name="Traeger S."/>
            <person name="Altegoer F."/>
            <person name="Freitag M."/>
            <person name="Gabaldon T."/>
            <person name="Kempken F."/>
            <person name="Kumar A."/>
            <person name="Marcet-Houben M."/>
            <person name="Poggeler S."/>
            <person name="Stajich J.E."/>
            <person name="Nowrousian M."/>
        </authorList>
    </citation>
    <scope>NUCLEOTIDE SEQUENCE [LARGE SCALE GENOMIC DNA]</scope>
    <source>
        <strain evidence="13">CBS 100304</strain>
        <tissue evidence="12">Vegetative mycelium</tissue>
    </source>
</reference>
<feature type="transmembrane region" description="Helical" evidence="9">
    <location>
        <begin position="854"/>
        <end position="873"/>
    </location>
</feature>
<dbReference type="InterPro" id="IPR027417">
    <property type="entry name" value="P-loop_NTPase"/>
</dbReference>
<feature type="coiled-coil region" evidence="8">
    <location>
        <begin position="673"/>
        <end position="701"/>
    </location>
</feature>
<dbReference type="GO" id="GO:0016020">
    <property type="term" value="C:membrane"/>
    <property type="evidence" value="ECO:0007669"/>
    <property type="project" value="UniProtKB-SubCell"/>
</dbReference>
<keyword evidence="6 9" id="KW-1133">Transmembrane helix</keyword>
<dbReference type="FunFam" id="3.40.50.300:FF:000838">
    <property type="entry name" value="ABC multidrug transporter (Eurofung)"/>
    <property type="match status" value="1"/>
</dbReference>
<dbReference type="CDD" id="cd03250">
    <property type="entry name" value="ABCC_MRP_domain1"/>
    <property type="match status" value="1"/>
</dbReference>
<keyword evidence="13" id="KW-1185">Reference proteome</keyword>
<dbReference type="InterPro" id="IPR003439">
    <property type="entry name" value="ABC_transporter-like_ATP-bd"/>
</dbReference>
<dbReference type="FunFam" id="3.40.50.300:FF:002040">
    <property type="entry name" value="ABC multidrug transporter (Eurofung)"/>
    <property type="match status" value="1"/>
</dbReference>
<dbReference type="PROSITE" id="PS00211">
    <property type="entry name" value="ABC_TRANSPORTER_1"/>
    <property type="match status" value="1"/>
</dbReference>
<dbReference type="CDD" id="cd18597">
    <property type="entry name" value="ABC_6TM_YOR1_D1_like"/>
    <property type="match status" value="1"/>
</dbReference>
<evidence type="ECO:0000256" key="1">
    <source>
        <dbReference type="ARBA" id="ARBA00004141"/>
    </source>
</evidence>
<feature type="transmembrane region" description="Helical" evidence="9">
    <location>
        <begin position="737"/>
        <end position="756"/>
    </location>
</feature>
<dbReference type="CDD" id="cd18606">
    <property type="entry name" value="ABC_6TM_YOR1_D2_like"/>
    <property type="match status" value="1"/>
</dbReference>
<dbReference type="GO" id="GO:0005524">
    <property type="term" value="F:ATP binding"/>
    <property type="evidence" value="ECO:0007669"/>
    <property type="project" value="UniProtKB-KW"/>
</dbReference>
<dbReference type="InterPro" id="IPR011527">
    <property type="entry name" value="ABC1_TM_dom"/>
</dbReference>
<evidence type="ECO:0000256" key="7">
    <source>
        <dbReference type="ARBA" id="ARBA00023136"/>
    </source>
</evidence>
<keyword evidence="4" id="KW-0547">Nucleotide-binding</keyword>
<feature type="domain" description="ABC transporter" evidence="10">
    <location>
        <begin position="453"/>
        <end position="674"/>
    </location>
</feature>
<dbReference type="GO" id="GO:0140359">
    <property type="term" value="F:ABC-type transporter activity"/>
    <property type="evidence" value="ECO:0007669"/>
    <property type="project" value="InterPro"/>
</dbReference>
<dbReference type="SUPFAM" id="SSF90123">
    <property type="entry name" value="ABC transporter transmembrane region"/>
    <property type="match status" value="2"/>
</dbReference>
<organism evidence="12 13">
    <name type="scientific">Pyronema omphalodes (strain CBS 100304)</name>
    <name type="common">Pyronema confluens</name>
    <dbReference type="NCBI Taxonomy" id="1076935"/>
    <lineage>
        <taxon>Eukaryota</taxon>
        <taxon>Fungi</taxon>
        <taxon>Dikarya</taxon>
        <taxon>Ascomycota</taxon>
        <taxon>Pezizomycotina</taxon>
        <taxon>Pezizomycetes</taxon>
        <taxon>Pezizales</taxon>
        <taxon>Pyronemataceae</taxon>
        <taxon>Pyronema</taxon>
    </lineage>
</organism>
<accession>U4LCM2</accession>
<dbReference type="eggNOG" id="KOG0054">
    <property type="taxonomic scope" value="Eukaryota"/>
</dbReference>
<dbReference type="PANTHER" id="PTHR24223:SF464">
    <property type="entry name" value="ABC-TYPE TRANSPORTER CICA"/>
    <property type="match status" value="1"/>
</dbReference>
<feature type="transmembrane region" description="Helical" evidence="9">
    <location>
        <begin position="990"/>
        <end position="1009"/>
    </location>
</feature>
<feature type="transmembrane region" description="Helical" evidence="9">
    <location>
        <begin position="966"/>
        <end position="984"/>
    </location>
</feature>
<dbReference type="Proteomes" id="UP000018144">
    <property type="component" value="Unassembled WGS sequence"/>
</dbReference>
<feature type="transmembrane region" description="Helical" evidence="9">
    <location>
        <begin position="216"/>
        <end position="239"/>
    </location>
</feature>
<dbReference type="Pfam" id="PF00005">
    <property type="entry name" value="ABC_tran"/>
    <property type="match status" value="2"/>
</dbReference>
<dbReference type="PROSITE" id="PS50893">
    <property type="entry name" value="ABC_TRANSPORTER_2"/>
    <property type="match status" value="2"/>
</dbReference>
<keyword evidence="7 9" id="KW-0472">Membrane</keyword>
<evidence type="ECO:0000313" key="12">
    <source>
        <dbReference type="EMBL" id="CCX12168.1"/>
    </source>
</evidence>
<keyword evidence="8" id="KW-0175">Coiled coil</keyword>
<keyword evidence="2" id="KW-0813">Transport</keyword>
<dbReference type="Gene3D" id="3.40.50.300">
    <property type="entry name" value="P-loop containing nucleotide triphosphate hydrolases"/>
    <property type="match status" value="2"/>
</dbReference>
<evidence type="ECO:0000256" key="5">
    <source>
        <dbReference type="ARBA" id="ARBA00022840"/>
    </source>
</evidence>
<dbReference type="EMBL" id="HF935680">
    <property type="protein sequence ID" value="CCX12168.1"/>
    <property type="molecule type" value="Genomic_DNA"/>
</dbReference>
<evidence type="ECO:0000259" key="10">
    <source>
        <dbReference type="PROSITE" id="PS50893"/>
    </source>
</evidence>
<feature type="transmembrane region" description="Helical" evidence="9">
    <location>
        <begin position="245"/>
        <end position="267"/>
    </location>
</feature>
<keyword evidence="3 9" id="KW-0812">Transmembrane</keyword>
<evidence type="ECO:0000256" key="9">
    <source>
        <dbReference type="SAM" id="Phobius"/>
    </source>
</evidence>
<dbReference type="OrthoDB" id="6500128at2759"/>
<dbReference type="InterPro" id="IPR050173">
    <property type="entry name" value="ABC_transporter_C-like"/>
</dbReference>
<dbReference type="SUPFAM" id="SSF52540">
    <property type="entry name" value="P-loop containing nucleoside triphosphate hydrolases"/>
    <property type="match status" value="2"/>
</dbReference>
<evidence type="ECO:0000256" key="2">
    <source>
        <dbReference type="ARBA" id="ARBA00022448"/>
    </source>
</evidence>
<name>U4LCM2_PYROM</name>
<comment type="subcellular location">
    <subcellularLocation>
        <location evidence="1">Membrane</location>
        <topology evidence="1">Multi-pass membrane protein</topology>
    </subcellularLocation>
</comment>
<feature type="domain" description="ABC transmembrane type-1" evidence="11">
    <location>
        <begin position="742"/>
        <end position="1017"/>
    </location>
</feature>
<evidence type="ECO:0000256" key="6">
    <source>
        <dbReference type="ARBA" id="ARBA00022989"/>
    </source>
</evidence>
<dbReference type="PROSITE" id="PS50929">
    <property type="entry name" value="ABC_TM1F"/>
    <property type="match status" value="2"/>
</dbReference>
<dbReference type="InterPro" id="IPR017871">
    <property type="entry name" value="ABC_transporter-like_CS"/>
</dbReference>
<dbReference type="Pfam" id="PF00664">
    <property type="entry name" value="ABC_membrane"/>
    <property type="match status" value="2"/>
</dbReference>
<evidence type="ECO:0000256" key="8">
    <source>
        <dbReference type="SAM" id="Coils"/>
    </source>
</evidence>
<dbReference type="PANTHER" id="PTHR24223">
    <property type="entry name" value="ATP-BINDING CASSETTE SUB-FAMILY C"/>
    <property type="match status" value="1"/>
</dbReference>
<evidence type="ECO:0000256" key="4">
    <source>
        <dbReference type="ARBA" id="ARBA00022741"/>
    </source>
</evidence>
<feature type="domain" description="ABC transporter" evidence="10">
    <location>
        <begin position="1056"/>
        <end position="1285"/>
    </location>
</feature>
<feature type="transmembrane region" description="Helical" evidence="9">
    <location>
        <begin position="776"/>
        <end position="802"/>
    </location>
</feature>
<keyword evidence="5" id="KW-0067">ATP-binding</keyword>
<feature type="domain" description="ABC transmembrane type-1" evidence="11">
    <location>
        <begin position="63"/>
        <end position="385"/>
    </location>
</feature>
<dbReference type="CDD" id="cd03244">
    <property type="entry name" value="ABCC_MRP_domain2"/>
    <property type="match status" value="1"/>
</dbReference>
<dbReference type="InterPro" id="IPR003593">
    <property type="entry name" value="AAA+_ATPase"/>
</dbReference>
<dbReference type="FunFam" id="1.20.1560.10:FF:000010">
    <property type="entry name" value="Multidrug resistance-associated ABC transporter"/>
    <property type="match status" value="1"/>
</dbReference>
<dbReference type="InterPro" id="IPR036640">
    <property type="entry name" value="ABC1_TM_sf"/>
</dbReference>
<sequence>MGDLMRTGYLRPLEPTDIPLVAPRRSTTIITTKLQESFNRRRQRGDKYPLAFALNEVFFREFWFAGICRIIGDVLQVINPYLLKFLIRFAVDSYNAQHDPTKLAQGPKIGKGVGLAVGIACIQMIVSLTSSQFIYHSMVCGGQARAGLIGMIFDKSLKISGRAKAGGDAAAAAAFALATSEKQKKKKKKKDNDDSGWSNGRVTNLMGTDTYRVDQAAGWFHIIWAAPIQIIIALVLLIINLSYSALAGFALLVVGFPILSWVVKVLARKRRAMNMITDKRVALTQEILTGVRFVKYFGWEESFLKRLQELRNREVSAVQFLLGVRSGVTAVGISLPVFASMIAFIVYSVTDNTLDPASVFSSLALFNSLRLPLNLLPMVIAQTIDAHVSLQRLQEYFFAEEIADRVIRETDMENAIEVSNGSFTWEQTSPEGEKEKIKGSKKERKAAAAAAALSATNTSPTTPGEPFHIDEINLSVSRHELLAVVGSVGSGKTSLLAALAGDMRKTAGSIHMSSNLAYCPQYAWIQNATVRENIIFGKPYDPEWYAAVVEACALKPDLEMLPDGDMTEIGERGITVSGGQKQRLNIARAIYFNAEIVLMDDPLSAVDAHVGRHLFDKAICGLLRDKCRVLATHQLHVLEKVDRVVWMEEGRIQAVGTFPELMANNEGFQQMMSQITTDKVEEEKEEVEQEIDEKIEEEEKKPKAKTQGKALMQAEEKAVASVSWKVYEAYIKASGTILILPILILMLAVGQVGNIWTTLWLGYWTSRKYGLSNSTYIGVFAGLGVFQALFMFTFALTLTLAGTHSSRVLMHKAMKSTLRAPMSFFDTTPLGRIVNRFSKDVDVMDNQLTDAIRMYFMTLAIISSVFILIIVYFYYFVVALVPLAFLFIFSASYYRASAREVKRHEAVFRSHVFAKFGESLTGVASIRAYGLESRFTGVIHKAIDEMNGAYFITFANQRWLSTRLDVIGNLLVFTTAILVVTSRFSVHPSIAGVVLSYILQIVMMLQWMIRQLAEVENAMNATERIHYYGTSLPEEAPLHTNADAQIPPTWPEKGGIEFKDACMRYREGLPLVLKQLNLSIPGGSRVGIVGRTGAGKSSITASLFRLVELSSGGIEIDGVDISTLGLANLRSKLAIIPQDPTLFKGTIRSNLDPFQQYSDGDLQEALKGSYLDTAVNLDSTVEEEGYNFSLGQRQQIALARALVRNARVVVADEATSSVDVETDRLIQKSMKEGFRGRTLVCIAHRLRTVMDYDLVVVMEQGQVLEMGEPGELWRRKGAWYGMCERSGIAERDFEKSDE</sequence>
<dbReference type="GO" id="GO:0016887">
    <property type="term" value="F:ATP hydrolysis activity"/>
    <property type="evidence" value="ECO:0007669"/>
    <property type="project" value="InterPro"/>
</dbReference>
<evidence type="ECO:0000256" key="3">
    <source>
        <dbReference type="ARBA" id="ARBA00022692"/>
    </source>
</evidence>
<gene>
    <name evidence="12" type="ORF">PCON_11762</name>
</gene>
<dbReference type="STRING" id="1076935.U4LCM2"/>
<evidence type="ECO:0000259" key="11">
    <source>
        <dbReference type="PROSITE" id="PS50929"/>
    </source>
</evidence>